<feature type="transmembrane region" description="Helical" evidence="2">
    <location>
        <begin position="12"/>
        <end position="30"/>
    </location>
</feature>
<reference evidence="4 5" key="1">
    <citation type="submission" date="2022-02" db="EMBL/GenBank/DDBJ databases">
        <title>Paenibacillus sp. MBLB1776 Whole Genome Shotgun Sequencing.</title>
        <authorList>
            <person name="Hwang C.Y."/>
            <person name="Cho E.-S."/>
            <person name="Seo M.-J."/>
        </authorList>
    </citation>
    <scope>NUCLEOTIDE SEQUENCE [LARGE SCALE GENOMIC DNA]</scope>
    <source>
        <strain evidence="4 5">MBLB1776</strain>
    </source>
</reference>
<evidence type="ECO:0000256" key="2">
    <source>
        <dbReference type="SAM" id="Phobius"/>
    </source>
</evidence>
<feature type="transmembrane region" description="Helical" evidence="2">
    <location>
        <begin position="50"/>
        <end position="72"/>
    </location>
</feature>
<dbReference type="Pfam" id="PF09335">
    <property type="entry name" value="VTT_dom"/>
    <property type="match status" value="1"/>
</dbReference>
<dbReference type="InterPro" id="IPR051311">
    <property type="entry name" value="DedA_domain"/>
</dbReference>
<dbReference type="EMBL" id="CP130318">
    <property type="protein sequence ID" value="WNQ12491.1"/>
    <property type="molecule type" value="Genomic_DNA"/>
</dbReference>
<sequence length="198" mass="22261">MEQRILGYLARLGYPGIFASMMLGLIGLPIPDEVLMAFTGYLVYRGDLIYLPALLSASAGAISGVSFSYWIGRRFGTPLLEKYGARIGLTEEKLRRTEKWFTRFGRYAVTLSYFIPGVRHLSAYSAGISGWPYRTFLAYAAPGGLVWAFVFVTLGRMAGRSWLTFSHTMHHYLLYIGYGAAAAALVGWRLYKRRREEA</sequence>
<keyword evidence="2" id="KW-1133">Transmembrane helix</keyword>
<dbReference type="Proteomes" id="UP001305702">
    <property type="component" value="Chromosome"/>
</dbReference>
<name>A0AA96RGF8_9BACL</name>
<feature type="transmembrane region" description="Helical" evidence="2">
    <location>
        <begin position="172"/>
        <end position="191"/>
    </location>
</feature>
<dbReference type="PANTHER" id="PTHR42709">
    <property type="entry name" value="ALKALINE PHOSPHATASE LIKE PROTEIN"/>
    <property type="match status" value="1"/>
</dbReference>
<dbReference type="RefSeq" id="WP_315606268.1">
    <property type="nucleotide sequence ID" value="NZ_CP130318.1"/>
</dbReference>
<feature type="domain" description="VTT" evidence="3">
    <location>
        <begin position="30"/>
        <end position="156"/>
    </location>
</feature>
<organism evidence="4 5">
    <name type="scientific">Paenibacillus aurantius</name>
    <dbReference type="NCBI Taxonomy" id="2918900"/>
    <lineage>
        <taxon>Bacteria</taxon>
        <taxon>Bacillati</taxon>
        <taxon>Bacillota</taxon>
        <taxon>Bacilli</taxon>
        <taxon>Bacillales</taxon>
        <taxon>Paenibacillaceae</taxon>
        <taxon>Paenibacillus</taxon>
    </lineage>
</organism>
<evidence type="ECO:0000256" key="1">
    <source>
        <dbReference type="ARBA" id="ARBA00010792"/>
    </source>
</evidence>
<protein>
    <submittedName>
        <fullName evidence="4">DedA family protein</fullName>
    </submittedName>
</protein>
<proteinExistence type="inferred from homology"/>
<dbReference type="AlphaFoldDB" id="A0AA96RGF8"/>
<dbReference type="PANTHER" id="PTHR42709:SF9">
    <property type="entry name" value="ALKALINE PHOSPHATASE LIKE PROTEIN"/>
    <property type="match status" value="1"/>
</dbReference>
<dbReference type="GO" id="GO:0005886">
    <property type="term" value="C:plasma membrane"/>
    <property type="evidence" value="ECO:0007669"/>
    <property type="project" value="TreeGrafter"/>
</dbReference>
<gene>
    <name evidence="4" type="ORF">MJA45_05510</name>
</gene>
<keyword evidence="2" id="KW-0472">Membrane</keyword>
<evidence type="ECO:0000259" key="3">
    <source>
        <dbReference type="Pfam" id="PF09335"/>
    </source>
</evidence>
<evidence type="ECO:0000313" key="5">
    <source>
        <dbReference type="Proteomes" id="UP001305702"/>
    </source>
</evidence>
<keyword evidence="2" id="KW-0812">Transmembrane</keyword>
<dbReference type="KEGG" id="paun:MJA45_05510"/>
<keyword evidence="5" id="KW-1185">Reference proteome</keyword>
<dbReference type="InterPro" id="IPR032816">
    <property type="entry name" value="VTT_dom"/>
</dbReference>
<comment type="similarity">
    <text evidence="1">Belongs to the DedA family.</text>
</comment>
<accession>A0AA96RGF8</accession>
<feature type="transmembrane region" description="Helical" evidence="2">
    <location>
        <begin position="136"/>
        <end position="152"/>
    </location>
</feature>
<evidence type="ECO:0000313" key="4">
    <source>
        <dbReference type="EMBL" id="WNQ12491.1"/>
    </source>
</evidence>